<dbReference type="InterPro" id="IPR023393">
    <property type="entry name" value="START-like_dom_sf"/>
</dbReference>
<dbReference type="Gene3D" id="3.30.530.20">
    <property type="match status" value="1"/>
</dbReference>
<reference evidence="4" key="1">
    <citation type="journal article" date="2019" name="Int. J. Syst. Evol. Microbiol.">
        <title>The Global Catalogue of Microorganisms (GCM) 10K type strain sequencing project: providing services to taxonomists for standard genome sequencing and annotation.</title>
        <authorList>
            <consortium name="The Broad Institute Genomics Platform"/>
            <consortium name="The Broad Institute Genome Sequencing Center for Infectious Disease"/>
            <person name="Wu L."/>
            <person name="Ma J."/>
        </authorList>
    </citation>
    <scope>NUCLEOTIDE SEQUENCE [LARGE SCALE GENOMIC DNA]</scope>
    <source>
        <strain evidence="4">CGMCC 1.12237</strain>
    </source>
</reference>
<dbReference type="RefSeq" id="WP_382350643.1">
    <property type="nucleotide sequence ID" value="NZ_JBHSMC010000013.1"/>
</dbReference>
<evidence type="ECO:0000259" key="2">
    <source>
        <dbReference type="Pfam" id="PF08327"/>
    </source>
</evidence>
<gene>
    <name evidence="3" type="ORF">ACFPM4_09450</name>
</gene>
<comment type="caution">
    <text evidence="3">The sequence shown here is derived from an EMBL/GenBank/DDBJ whole genome shotgun (WGS) entry which is preliminary data.</text>
</comment>
<accession>A0ABW0LJ85</accession>
<proteinExistence type="inferred from homology"/>
<dbReference type="InterPro" id="IPR013538">
    <property type="entry name" value="ASHA1/2-like_C"/>
</dbReference>
<dbReference type="EMBL" id="JBHSMC010000013">
    <property type="protein sequence ID" value="MFC5464977.1"/>
    <property type="molecule type" value="Genomic_DNA"/>
</dbReference>
<organism evidence="3 4">
    <name type="scientific">Lederbergia graminis</name>
    <dbReference type="NCBI Taxonomy" id="735518"/>
    <lineage>
        <taxon>Bacteria</taxon>
        <taxon>Bacillati</taxon>
        <taxon>Bacillota</taxon>
        <taxon>Bacilli</taxon>
        <taxon>Bacillales</taxon>
        <taxon>Bacillaceae</taxon>
        <taxon>Lederbergia</taxon>
    </lineage>
</organism>
<evidence type="ECO:0000313" key="4">
    <source>
        <dbReference type="Proteomes" id="UP001596147"/>
    </source>
</evidence>
<keyword evidence="4" id="KW-1185">Reference proteome</keyword>
<feature type="domain" description="Activator of Hsp90 ATPase homologue 1/2-like C-terminal" evidence="2">
    <location>
        <begin position="15"/>
        <end position="119"/>
    </location>
</feature>
<sequence length="156" mass="18497">MNKEMMVFRFDEYVDAPIDVVFELVNDDEKIKLWNTLLVENIYENDEDKYDYKPGMKFKTVQRVEKKTVTVDSEMIEYDPPYKIIMHSTSKEGLSISKYFLTREGTGTRIVVESSVIPSNFFYKLTIKLFGWAVKAMYIEQYENLVNYIENEVADY</sequence>
<dbReference type="CDD" id="cd07812">
    <property type="entry name" value="SRPBCC"/>
    <property type="match status" value="1"/>
</dbReference>
<evidence type="ECO:0000313" key="3">
    <source>
        <dbReference type="EMBL" id="MFC5464977.1"/>
    </source>
</evidence>
<name>A0ABW0LJ85_9BACI</name>
<dbReference type="Pfam" id="PF08327">
    <property type="entry name" value="AHSA1"/>
    <property type="match status" value="1"/>
</dbReference>
<dbReference type="SUPFAM" id="SSF55961">
    <property type="entry name" value="Bet v1-like"/>
    <property type="match status" value="1"/>
</dbReference>
<comment type="similarity">
    <text evidence="1">Belongs to the AHA1 family.</text>
</comment>
<dbReference type="Proteomes" id="UP001596147">
    <property type="component" value="Unassembled WGS sequence"/>
</dbReference>
<protein>
    <submittedName>
        <fullName evidence="3">SRPBCC family protein</fullName>
    </submittedName>
</protein>
<evidence type="ECO:0000256" key="1">
    <source>
        <dbReference type="ARBA" id="ARBA00006817"/>
    </source>
</evidence>